<feature type="domain" description="FAD dependent oxidoreductase" evidence="6">
    <location>
        <begin position="6"/>
        <end position="361"/>
    </location>
</feature>
<dbReference type="InterPro" id="IPR023209">
    <property type="entry name" value="DAO"/>
</dbReference>
<evidence type="ECO:0000313" key="7">
    <source>
        <dbReference type="EMBL" id="KAJ2753009.1"/>
    </source>
</evidence>
<dbReference type="PANTHER" id="PTHR11530">
    <property type="entry name" value="D-AMINO ACID OXIDASE"/>
    <property type="match status" value="1"/>
</dbReference>
<dbReference type="EMBL" id="JANBUH010000228">
    <property type="protein sequence ID" value="KAJ2753009.1"/>
    <property type="molecule type" value="Genomic_DNA"/>
</dbReference>
<gene>
    <name evidence="7" type="ORF">GGI19_003441</name>
</gene>
<sequence>MSKQPVVVIGAGVIGLTVANQLQDGGKYAVTIVAEHVPDSLPAGTRESSGWASPWAGAHWRAWSANWDHWLQDMELQTYHAMNEIADRVPEAGIKKARGLDYFEALPDGENPWYVSKLNDVRELSTSELPLGIIYGVEYSTVIINVPQYLTYLKNKFTSMGGIIEQRALDHIEEALLFDASSRNEPSGLNGKTPIVVNCAALGNRMLGGVCDASMRPLRGQTLIVNAPEAKRTLTRVGSQFGYVIPRGDGTVVLGGSAEVGSWDEEENIQTTQQILQRTQALEPALLPSSMLELDESERVRALRANIVSVGVGFRPMREGGVRLETQEYIDSVSGKHFTAVHCYGHAGYGYQSSLGYARKVHQMVESV</sequence>
<keyword evidence="5" id="KW-0560">Oxidoreductase</keyword>
<dbReference type="GO" id="GO:0003884">
    <property type="term" value="F:D-amino-acid oxidase activity"/>
    <property type="evidence" value="ECO:0007669"/>
    <property type="project" value="InterPro"/>
</dbReference>
<evidence type="ECO:0000256" key="3">
    <source>
        <dbReference type="ARBA" id="ARBA00022630"/>
    </source>
</evidence>
<dbReference type="OrthoDB" id="2015447at2759"/>
<dbReference type="Gene3D" id="3.40.50.720">
    <property type="entry name" value="NAD(P)-binding Rossmann-like Domain"/>
    <property type="match status" value="1"/>
</dbReference>
<comment type="caution">
    <text evidence="7">The sequence shown here is derived from an EMBL/GenBank/DDBJ whole genome shotgun (WGS) entry which is preliminary data.</text>
</comment>
<organism evidence="7 8">
    <name type="scientific">Coemansia pectinata</name>
    <dbReference type="NCBI Taxonomy" id="1052879"/>
    <lineage>
        <taxon>Eukaryota</taxon>
        <taxon>Fungi</taxon>
        <taxon>Fungi incertae sedis</taxon>
        <taxon>Zoopagomycota</taxon>
        <taxon>Kickxellomycotina</taxon>
        <taxon>Kickxellomycetes</taxon>
        <taxon>Kickxellales</taxon>
        <taxon>Kickxellaceae</taxon>
        <taxon>Coemansia</taxon>
    </lineage>
</organism>
<dbReference type="Pfam" id="PF01266">
    <property type="entry name" value="DAO"/>
    <property type="match status" value="1"/>
</dbReference>
<evidence type="ECO:0000256" key="5">
    <source>
        <dbReference type="ARBA" id="ARBA00023002"/>
    </source>
</evidence>
<dbReference type="SUPFAM" id="SSF51971">
    <property type="entry name" value="Nucleotide-binding domain"/>
    <property type="match status" value="1"/>
</dbReference>
<protein>
    <recommendedName>
        <fullName evidence="6">FAD dependent oxidoreductase domain-containing protein</fullName>
    </recommendedName>
</protein>
<evidence type="ECO:0000256" key="1">
    <source>
        <dbReference type="ARBA" id="ARBA00001974"/>
    </source>
</evidence>
<comment type="cofactor">
    <cofactor evidence="1">
        <name>FAD</name>
        <dbReference type="ChEBI" id="CHEBI:57692"/>
    </cofactor>
</comment>
<accession>A0A9W8H0C5</accession>
<dbReference type="PANTHER" id="PTHR11530:SF11">
    <property type="entry name" value="D-ASPARTATE OXIDASE"/>
    <property type="match status" value="1"/>
</dbReference>
<dbReference type="Gene3D" id="3.30.9.10">
    <property type="entry name" value="D-Amino Acid Oxidase, subunit A, domain 2"/>
    <property type="match status" value="1"/>
</dbReference>
<dbReference type="InterPro" id="IPR006076">
    <property type="entry name" value="FAD-dep_OxRdtase"/>
</dbReference>
<evidence type="ECO:0000259" key="6">
    <source>
        <dbReference type="Pfam" id="PF01266"/>
    </source>
</evidence>
<dbReference type="GO" id="GO:0019478">
    <property type="term" value="P:D-amino acid catabolic process"/>
    <property type="evidence" value="ECO:0007669"/>
    <property type="project" value="TreeGrafter"/>
</dbReference>
<keyword evidence="8" id="KW-1185">Reference proteome</keyword>
<dbReference type="AlphaFoldDB" id="A0A9W8H0C5"/>
<evidence type="ECO:0000256" key="2">
    <source>
        <dbReference type="ARBA" id="ARBA00006730"/>
    </source>
</evidence>
<dbReference type="GO" id="GO:0071949">
    <property type="term" value="F:FAD binding"/>
    <property type="evidence" value="ECO:0007669"/>
    <property type="project" value="InterPro"/>
</dbReference>
<dbReference type="SUPFAM" id="SSF54373">
    <property type="entry name" value="FAD-linked reductases, C-terminal domain"/>
    <property type="match status" value="1"/>
</dbReference>
<evidence type="ECO:0000313" key="8">
    <source>
        <dbReference type="Proteomes" id="UP001140011"/>
    </source>
</evidence>
<proteinExistence type="inferred from homology"/>
<dbReference type="GO" id="GO:0005737">
    <property type="term" value="C:cytoplasm"/>
    <property type="evidence" value="ECO:0007669"/>
    <property type="project" value="TreeGrafter"/>
</dbReference>
<comment type="similarity">
    <text evidence="2">Belongs to the DAMOX/DASOX family.</text>
</comment>
<dbReference type="PIRSF" id="PIRSF000189">
    <property type="entry name" value="D-aa_oxidase"/>
    <property type="match status" value="1"/>
</dbReference>
<keyword evidence="4" id="KW-0274">FAD</keyword>
<dbReference type="Proteomes" id="UP001140011">
    <property type="component" value="Unassembled WGS sequence"/>
</dbReference>
<reference evidence="7" key="1">
    <citation type="submission" date="2022-07" db="EMBL/GenBank/DDBJ databases">
        <title>Phylogenomic reconstructions and comparative analyses of Kickxellomycotina fungi.</title>
        <authorList>
            <person name="Reynolds N.K."/>
            <person name="Stajich J.E."/>
            <person name="Barry K."/>
            <person name="Grigoriev I.V."/>
            <person name="Crous P."/>
            <person name="Smith M.E."/>
        </authorList>
    </citation>
    <scope>NUCLEOTIDE SEQUENCE</scope>
    <source>
        <strain evidence="7">BCRC 34297</strain>
    </source>
</reference>
<name>A0A9W8H0C5_9FUNG</name>
<keyword evidence="3" id="KW-0285">Flavoprotein</keyword>
<evidence type="ECO:0000256" key="4">
    <source>
        <dbReference type="ARBA" id="ARBA00022827"/>
    </source>
</evidence>